<feature type="region of interest" description="Disordered" evidence="4">
    <location>
        <begin position="1"/>
        <end position="37"/>
    </location>
</feature>
<evidence type="ECO:0000259" key="5">
    <source>
        <dbReference type="Pfam" id="PF03081"/>
    </source>
</evidence>
<dbReference type="Gene3D" id="1.20.1280.170">
    <property type="entry name" value="Exocyst complex component Exo70"/>
    <property type="match status" value="1"/>
</dbReference>
<feature type="domain" description="Exocyst complex subunit Exo70 C-terminal" evidence="5">
    <location>
        <begin position="243"/>
        <end position="602"/>
    </location>
</feature>
<dbReference type="GO" id="GO:0000145">
    <property type="term" value="C:exocyst"/>
    <property type="evidence" value="ECO:0007669"/>
    <property type="project" value="InterPro"/>
</dbReference>
<feature type="region of interest" description="Disordered" evidence="4">
    <location>
        <begin position="150"/>
        <end position="178"/>
    </location>
</feature>
<protein>
    <recommendedName>
        <fullName evidence="3">Exocyst subunit Exo70 family protein</fullName>
    </recommendedName>
</protein>
<proteinExistence type="inferred from homology"/>
<evidence type="ECO:0000256" key="4">
    <source>
        <dbReference type="SAM" id="MobiDB-lite"/>
    </source>
</evidence>
<dbReference type="PANTHER" id="PTHR12542">
    <property type="entry name" value="EXOCYST COMPLEX PROTEIN EXO70"/>
    <property type="match status" value="1"/>
</dbReference>
<accession>A0AAD8NP18</accession>
<dbReference type="Pfam" id="PF20669">
    <property type="entry name" value="Exo70_N"/>
    <property type="match status" value="1"/>
</dbReference>
<dbReference type="InterPro" id="IPR016159">
    <property type="entry name" value="Cullin_repeat-like_dom_sf"/>
</dbReference>
<name>A0AAD8NP18_TARER</name>
<dbReference type="SUPFAM" id="SSF74788">
    <property type="entry name" value="Cullin repeat-like"/>
    <property type="match status" value="1"/>
</dbReference>
<keyword evidence="7" id="KW-1185">Reference proteome</keyword>
<dbReference type="GO" id="GO:0005546">
    <property type="term" value="F:phosphatidylinositol-4,5-bisphosphate binding"/>
    <property type="evidence" value="ECO:0007669"/>
    <property type="project" value="InterPro"/>
</dbReference>
<dbReference type="InterPro" id="IPR004140">
    <property type="entry name" value="Exo70"/>
</dbReference>
<keyword evidence="3" id="KW-0268">Exocytosis</keyword>
<dbReference type="EMBL" id="JAUHHV010000008">
    <property type="protein sequence ID" value="KAK1415877.1"/>
    <property type="molecule type" value="Genomic_DNA"/>
</dbReference>
<keyword evidence="3" id="KW-0653">Protein transport</keyword>
<evidence type="ECO:0000256" key="1">
    <source>
        <dbReference type="ARBA" id="ARBA00006756"/>
    </source>
</evidence>
<dbReference type="PANTHER" id="PTHR12542:SF136">
    <property type="entry name" value="EXOCYST SUBUNIT EXO70 FAMILY PROTEIN"/>
    <property type="match status" value="1"/>
</dbReference>
<dbReference type="GO" id="GO:0015031">
    <property type="term" value="P:protein transport"/>
    <property type="evidence" value="ECO:0007669"/>
    <property type="project" value="UniProtKB-KW"/>
</dbReference>
<evidence type="ECO:0000256" key="2">
    <source>
        <dbReference type="ARBA" id="ARBA00022448"/>
    </source>
</evidence>
<organism evidence="6 7">
    <name type="scientific">Tagetes erecta</name>
    <name type="common">African marigold</name>
    <dbReference type="NCBI Taxonomy" id="13708"/>
    <lineage>
        <taxon>Eukaryota</taxon>
        <taxon>Viridiplantae</taxon>
        <taxon>Streptophyta</taxon>
        <taxon>Embryophyta</taxon>
        <taxon>Tracheophyta</taxon>
        <taxon>Spermatophyta</taxon>
        <taxon>Magnoliopsida</taxon>
        <taxon>eudicotyledons</taxon>
        <taxon>Gunneridae</taxon>
        <taxon>Pentapetalae</taxon>
        <taxon>asterids</taxon>
        <taxon>campanulids</taxon>
        <taxon>Asterales</taxon>
        <taxon>Asteraceae</taxon>
        <taxon>Asteroideae</taxon>
        <taxon>Heliantheae alliance</taxon>
        <taxon>Tageteae</taxon>
        <taxon>Tagetes</taxon>
    </lineage>
</organism>
<sequence length="644" mass="73711">MEKTYSNNHRNSNDDDDDDHTDTVDDPNQPDQPDHDQISTLIDNVIDDLSTVDDKSTSPELPNTVDTFVAKIESMIDTYNSIKSGTRFTKITNEDAFFIDSIGRLSKLKTVLDDFSNVASFNNINKVLQLGIMLLEDEFRSILHDTNTCSDPITTKGSESQSSDEREREHEHDFPGYSNENVTLMNKIVDVMIPAGYQYECCQAYSTIRRDKLNEQVLRFEFDKVCMEDVHKSKWVTLEPDITRWVNLTNHCSRVLIVAEKKLGEMVFSEHTPVFTGVLINLFRGITNSLLEFPTTVAVEKPKAKRLFKFLDVYEAIRDLNAAIVESGYGEVTGEEYSDLKSEISTVGDSIGEVVINMFNDLKNSISNDTNKTQIQGGAVHPLTRYVMGYIKCAIEDYRDTLECVYRRHVELGNEPSPDTQNSNLPSQISGVIELLDTSLETKSTHYKDPSLRYIFLMNNNRYVLQIVKESTEMKKLIGDNWCRRKSSDVRNYHKSYQRETWTKLLQWLTQEGVQVNGKPSRRILKERFKSFNAMFDDIHKTQSTWVVSDQQLLSEMRVSINAVVSPAYRSFVGRYRPQFEGGKSIDKYIKYQPEDIESMIESLFEGTEKVDTQLNAIQALSTVKQTTGAFKNLLKTYKNVGLM</sequence>
<comment type="similarity">
    <text evidence="1 3">Belongs to the EXO70 family.</text>
</comment>
<reference evidence="6" key="1">
    <citation type="journal article" date="2023" name="bioRxiv">
        <title>Improved chromosome-level genome assembly for marigold (Tagetes erecta).</title>
        <authorList>
            <person name="Jiang F."/>
            <person name="Yuan L."/>
            <person name="Wang S."/>
            <person name="Wang H."/>
            <person name="Xu D."/>
            <person name="Wang A."/>
            <person name="Fan W."/>
        </authorList>
    </citation>
    <scope>NUCLEOTIDE SEQUENCE</scope>
    <source>
        <strain evidence="6">WSJ</strain>
        <tissue evidence="6">Leaf</tissue>
    </source>
</reference>
<dbReference type="GO" id="GO:0006887">
    <property type="term" value="P:exocytosis"/>
    <property type="evidence" value="ECO:0007669"/>
    <property type="project" value="UniProtKB-KW"/>
</dbReference>
<dbReference type="AlphaFoldDB" id="A0AAD8NP18"/>
<comment type="function">
    <text evidence="3">Component of the exocyst complex.</text>
</comment>
<dbReference type="Pfam" id="PF03081">
    <property type="entry name" value="Exo70_C"/>
    <property type="match status" value="1"/>
</dbReference>
<feature type="compositionally biased region" description="Polar residues" evidence="4">
    <location>
        <begin position="1"/>
        <end position="10"/>
    </location>
</feature>
<keyword evidence="2 3" id="KW-0813">Transport</keyword>
<dbReference type="Proteomes" id="UP001229421">
    <property type="component" value="Unassembled WGS sequence"/>
</dbReference>
<evidence type="ECO:0000313" key="6">
    <source>
        <dbReference type="EMBL" id="KAK1415877.1"/>
    </source>
</evidence>
<gene>
    <name evidence="6" type="ORF">QVD17_31665</name>
</gene>
<feature type="compositionally biased region" description="Basic and acidic residues" evidence="4">
    <location>
        <begin position="163"/>
        <end position="174"/>
    </location>
</feature>
<dbReference type="InterPro" id="IPR046364">
    <property type="entry name" value="Exo70_C"/>
</dbReference>
<evidence type="ECO:0000313" key="7">
    <source>
        <dbReference type="Proteomes" id="UP001229421"/>
    </source>
</evidence>
<comment type="caution">
    <text evidence="6">The sequence shown here is derived from an EMBL/GenBank/DDBJ whole genome shotgun (WGS) entry which is preliminary data.</text>
</comment>
<evidence type="ECO:0000256" key="3">
    <source>
        <dbReference type="RuleBase" id="RU365026"/>
    </source>
</evidence>